<sequence length="252" mass="28887">MVKCCCVYKCRNVCNSEARANGVSFFRFPKDKWKRRAWTNAVNRDKWTPNEHSWICSDHVVEGWHGDDLGDENYAPTLFFYKKKRTEDDFDREPRRLDRETIRERLCSEKVNMEREKAHLELSVLVHGSYCKMDDSGDHDQDIAAAVPCAYHEITDDVDVPIMTCDSECLGSNLAIAEPCDGDDNIATLTSVSLLATTFGLDRFRVLIGIGFLFIVRGTFHWQSDDVQLWSVCTKAFAEDCTLDIEKSRPPI</sequence>
<dbReference type="InterPro" id="IPR038441">
    <property type="entry name" value="THAP_Znf_sf"/>
</dbReference>
<gene>
    <name evidence="5" type="ORF">CGI_10008394</name>
</gene>
<dbReference type="GO" id="GO:0008270">
    <property type="term" value="F:zinc ion binding"/>
    <property type="evidence" value="ECO:0007669"/>
    <property type="project" value="UniProtKB-KW"/>
</dbReference>
<dbReference type="PANTHER" id="PTHR46600">
    <property type="entry name" value="THAP DOMAIN-CONTAINING"/>
    <property type="match status" value="1"/>
</dbReference>
<reference evidence="5" key="1">
    <citation type="journal article" date="2012" name="Nature">
        <title>The oyster genome reveals stress adaptation and complexity of shell formation.</title>
        <authorList>
            <person name="Zhang G."/>
            <person name="Fang X."/>
            <person name="Guo X."/>
            <person name="Li L."/>
            <person name="Luo R."/>
            <person name="Xu F."/>
            <person name="Yang P."/>
            <person name="Zhang L."/>
            <person name="Wang X."/>
            <person name="Qi H."/>
            <person name="Xiong Z."/>
            <person name="Que H."/>
            <person name="Xie Y."/>
            <person name="Holland P.W."/>
            <person name="Paps J."/>
            <person name="Zhu Y."/>
            <person name="Wu F."/>
            <person name="Chen Y."/>
            <person name="Wang J."/>
            <person name="Peng C."/>
            <person name="Meng J."/>
            <person name="Yang L."/>
            <person name="Liu J."/>
            <person name="Wen B."/>
            <person name="Zhang N."/>
            <person name="Huang Z."/>
            <person name="Zhu Q."/>
            <person name="Feng Y."/>
            <person name="Mount A."/>
            <person name="Hedgecock D."/>
            <person name="Xu Z."/>
            <person name="Liu Y."/>
            <person name="Domazet-Loso T."/>
            <person name="Du Y."/>
            <person name="Sun X."/>
            <person name="Zhang S."/>
            <person name="Liu B."/>
            <person name="Cheng P."/>
            <person name="Jiang X."/>
            <person name="Li J."/>
            <person name="Fan D."/>
            <person name="Wang W."/>
            <person name="Fu W."/>
            <person name="Wang T."/>
            <person name="Wang B."/>
            <person name="Zhang J."/>
            <person name="Peng Z."/>
            <person name="Li Y."/>
            <person name="Li N."/>
            <person name="Wang J."/>
            <person name="Chen M."/>
            <person name="He Y."/>
            <person name="Tan F."/>
            <person name="Song X."/>
            <person name="Zheng Q."/>
            <person name="Huang R."/>
            <person name="Yang H."/>
            <person name="Du X."/>
            <person name="Chen L."/>
            <person name="Yang M."/>
            <person name="Gaffney P.M."/>
            <person name="Wang S."/>
            <person name="Luo L."/>
            <person name="She Z."/>
            <person name="Ming Y."/>
            <person name="Huang W."/>
            <person name="Zhang S."/>
            <person name="Huang B."/>
            <person name="Zhang Y."/>
            <person name="Qu T."/>
            <person name="Ni P."/>
            <person name="Miao G."/>
            <person name="Wang J."/>
            <person name="Wang Q."/>
            <person name="Steinberg C.E."/>
            <person name="Wang H."/>
            <person name="Li N."/>
            <person name="Qian L."/>
            <person name="Zhang G."/>
            <person name="Li Y."/>
            <person name="Yang H."/>
            <person name="Liu X."/>
            <person name="Wang J."/>
            <person name="Yin Y."/>
            <person name="Wang J."/>
        </authorList>
    </citation>
    <scope>NUCLEOTIDE SEQUENCE [LARGE SCALE GENOMIC DNA]</scope>
    <source>
        <strain evidence="5">05x7-T-G4-1.051#20</strain>
    </source>
</reference>
<protein>
    <submittedName>
        <fullName evidence="5">THAP domain-containing protein 4</fullName>
    </submittedName>
</protein>
<dbReference type="InterPro" id="IPR006612">
    <property type="entry name" value="THAP_Znf"/>
</dbReference>
<dbReference type="Pfam" id="PF05485">
    <property type="entry name" value="THAP"/>
    <property type="match status" value="1"/>
</dbReference>
<keyword evidence="4" id="KW-0238">DNA-binding</keyword>
<keyword evidence="1" id="KW-0479">Metal-binding</keyword>
<dbReference type="SMART" id="SM00980">
    <property type="entry name" value="THAP"/>
    <property type="match status" value="1"/>
</dbReference>
<keyword evidence="2" id="KW-0863">Zinc-finger</keyword>
<keyword evidence="3" id="KW-0862">Zinc</keyword>
<proteinExistence type="predicted"/>
<dbReference type="EMBL" id="JH818247">
    <property type="protein sequence ID" value="EKC25550.1"/>
    <property type="molecule type" value="Genomic_DNA"/>
</dbReference>
<dbReference type="PANTHER" id="PTHR46600:SF11">
    <property type="entry name" value="THAP DOMAIN-CONTAINING PROTEIN 10"/>
    <property type="match status" value="1"/>
</dbReference>
<dbReference type="SUPFAM" id="SSF57716">
    <property type="entry name" value="Glucocorticoid receptor-like (DNA-binding domain)"/>
    <property type="match status" value="1"/>
</dbReference>
<dbReference type="Gene3D" id="6.20.210.20">
    <property type="entry name" value="THAP domain"/>
    <property type="match status" value="1"/>
</dbReference>
<evidence type="ECO:0000256" key="1">
    <source>
        <dbReference type="ARBA" id="ARBA00022723"/>
    </source>
</evidence>
<organism evidence="5">
    <name type="scientific">Magallana gigas</name>
    <name type="common">Pacific oyster</name>
    <name type="synonym">Crassostrea gigas</name>
    <dbReference type="NCBI Taxonomy" id="29159"/>
    <lineage>
        <taxon>Eukaryota</taxon>
        <taxon>Metazoa</taxon>
        <taxon>Spiralia</taxon>
        <taxon>Lophotrochozoa</taxon>
        <taxon>Mollusca</taxon>
        <taxon>Bivalvia</taxon>
        <taxon>Autobranchia</taxon>
        <taxon>Pteriomorphia</taxon>
        <taxon>Ostreida</taxon>
        <taxon>Ostreoidea</taxon>
        <taxon>Ostreidae</taxon>
        <taxon>Magallana</taxon>
    </lineage>
</organism>
<evidence type="ECO:0000256" key="2">
    <source>
        <dbReference type="ARBA" id="ARBA00022771"/>
    </source>
</evidence>
<dbReference type="InterPro" id="IPR026516">
    <property type="entry name" value="THAP1/10"/>
</dbReference>
<accession>K1Q9P9</accession>
<evidence type="ECO:0000256" key="4">
    <source>
        <dbReference type="ARBA" id="ARBA00023125"/>
    </source>
</evidence>
<dbReference type="InParanoid" id="K1Q9P9"/>
<dbReference type="PROSITE" id="PS50950">
    <property type="entry name" value="ZF_THAP"/>
    <property type="match status" value="1"/>
</dbReference>
<name>K1Q9P9_MAGGI</name>
<dbReference type="GO" id="GO:0043565">
    <property type="term" value="F:sequence-specific DNA binding"/>
    <property type="evidence" value="ECO:0007669"/>
    <property type="project" value="InterPro"/>
</dbReference>
<dbReference type="AlphaFoldDB" id="K1Q9P9"/>
<evidence type="ECO:0000313" key="5">
    <source>
        <dbReference type="EMBL" id="EKC25550.1"/>
    </source>
</evidence>
<dbReference type="HOGENOM" id="CLU_096611_0_0_1"/>
<evidence type="ECO:0000256" key="3">
    <source>
        <dbReference type="ARBA" id="ARBA00022833"/>
    </source>
</evidence>